<dbReference type="AlphaFoldDB" id="M9QXL8"/>
<dbReference type="Gene3D" id="4.10.1100.10">
    <property type="entry name" value="Transcription factor, SBP-box domain"/>
    <property type="match status" value="1"/>
</dbReference>
<dbReference type="GO" id="GO:0005634">
    <property type="term" value="C:nucleus"/>
    <property type="evidence" value="ECO:0007669"/>
    <property type="project" value="InterPro"/>
</dbReference>
<evidence type="ECO:0000259" key="7">
    <source>
        <dbReference type="PROSITE" id="PS51141"/>
    </source>
</evidence>
<proteinExistence type="evidence at transcript level"/>
<dbReference type="Pfam" id="PF03110">
    <property type="entry name" value="SBP"/>
    <property type="match status" value="1"/>
</dbReference>
<evidence type="ECO:0000256" key="5">
    <source>
        <dbReference type="SAM" id="MobiDB-lite"/>
    </source>
</evidence>
<reference evidence="8" key="1">
    <citation type="submission" date="2013-03" db="EMBL/GenBank/DDBJ databases">
        <title>Catalog of Erycina pusilla miRNA and categorization of reproductive phase-related miRNAs and their target gene families.</title>
        <authorList>
            <person name="Lin C.-S."/>
            <person name="Chan M.-T."/>
            <person name="Shih M.-C."/>
            <person name="Chou M.-L."/>
        </authorList>
    </citation>
    <scope>NUCLEOTIDE SEQUENCE</scope>
</reference>
<keyword evidence="6" id="KW-0812">Transmembrane</keyword>
<dbReference type="InterPro" id="IPR044817">
    <property type="entry name" value="SBP-like"/>
</dbReference>
<dbReference type="PROSITE" id="PS51141">
    <property type="entry name" value="ZF_SBP"/>
    <property type="match status" value="1"/>
</dbReference>
<keyword evidence="6" id="KW-0472">Membrane</keyword>
<keyword evidence="1" id="KW-0479">Metal-binding</keyword>
<organism evidence="8">
    <name type="scientific">Erycina pusilla</name>
    <dbReference type="NCBI Taxonomy" id="154679"/>
    <lineage>
        <taxon>Eukaryota</taxon>
        <taxon>Viridiplantae</taxon>
        <taxon>Streptophyta</taxon>
        <taxon>Embryophyta</taxon>
        <taxon>Tracheophyta</taxon>
        <taxon>Spermatophyta</taxon>
        <taxon>Magnoliopsida</taxon>
        <taxon>Liliopsida</taxon>
        <taxon>Asparagales</taxon>
        <taxon>Orchidaceae</taxon>
        <taxon>Epidendroideae</taxon>
        <taxon>Cymbidieae</taxon>
        <taxon>Oncidiinae</taxon>
        <taxon>Erycina</taxon>
    </lineage>
</organism>
<protein>
    <submittedName>
        <fullName evidence="8">SQUAMOSA promoter-binding-like 6</fullName>
    </submittedName>
</protein>
<accession>M9QXL8</accession>
<evidence type="ECO:0000313" key="8">
    <source>
        <dbReference type="EMBL" id="AGI62054.1"/>
    </source>
</evidence>
<feature type="domain" description="SBP-type" evidence="7">
    <location>
        <begin position="135"/>
        <end position="212"/>
    </location>
</feature>
<keyword evidence="6" id="KW-1133">Transmembrane helix</keyword>
<feature type="transmembrane region" description="Helical" evidence="6">
    <location>
        <begin position="776"/>
        <end position="796"/>
    </location>
</feature>
<dbReference type="GO" id="GO:0008270">
    <property type="term" value="F:zinc ion binding"/>
    <property type="evidence" value="ECO:0007669"/>
    <property type="project" value="UniProtKB-KW"/>
</dbReference>
<dbReference type="GO" id="GO:0003677">
    <property type="term" value="F:DNA binding"/>
    <property type="evidence" value="ECO:0007669"/>
    <property type="project" value="InterPro"/>
</dbReference>
<evidence type="ECO:0000256" key="4">
    <source>
        <dbReference type="PROSITE-ProRule" id="PRU00470"/>
    </source>
</evidence>
<evidence type="ECO:0000256" key="1">
    <source>
        <dbReference type="ARBA" id="ARBA00022723"/>
    </source>
</evidence>
<evidence type="ECO:0000256" key="3">
    <source>
        <dbReference type="ARBA" id="ARBA00022833"/>
    </source>
</evidence>
<feature type="region of interest" description="Disordered" evidence="5">
    <location>
        <begin position="204"/>
        <end position="223"/>
    </location>
</feature>
<sequence length="808" mass="91401">MEFPPPSPVISPVSPHAINTSDDLSTSAVWDWGNLLDFAIENEDSSILQWDTPDLHYPLLAEAEISADPSPVLQLAEVKSKRVRKRDPRLLCANYLAGRVPCACPEMDEKDLEGDEAEQVRGGRKRARAGMVKIGVCCQVKGCEADIKELKGYHRRHRVCLRCANASSVLLDGEENRYCQQCGKFHVLLDFDEGKRSCRRKLEKHNRRRRRKPIDSINEVEKDNLSQEKPLEGVFLDTDQLLETPKRSENINAIDGEMLLDSENGNGFPVGSFTGLEQAQTSSPLSVEASADAHVDGRKDLPKSTFSSTICENKTSYLSMCPTGRISFKLYDWNPAEFPRRLRHQIFQWLASMPVELEGYIRPGCTILTVFIAMPQHMWEKLSKDGAFYIKHLINSPESLLCERGNIIINLNNMIIHALEDGISHVKIEVNAPRLHYVHPTFFEAGKAMEFIACGTNLDQHRLRFLVSFGGKYLVCDACRVTSTEKFRCYGVNSVVSTGHEMFRINIKQTLPEVFGPAFIEVENQSGISNFIPILIGDKNICSELKKLRVALSYNRKFHEHTTMSEEVFTDAAFSEVNVTMADLLVDIAWLLKKPSKDYTKTFLGSFNVQRLKYMLQFSMQNELISVIKAILKYVGIMIHEIGFQNFKNLTVSADFAELLECVGTAKEFLNQIIQHKERLKLDSVHSNFMEAVPINLVNNATIITNPTNMVEEDRKRNPNALVSTIVLLSPDGDENTSLIPKDITCGVINFLHLHSYFSSKHWITNMLASPIIRRWPALFVMASFVMCFIFCIILLEPHKASDFGVLM</sequence>
<keyword evidence="2 4" id="KW-0863">Zinc-finger</keyword>
<dbReference type="SUPFAM" id="SSF103612">
    <property type="entry name" value="SBT domain"/>
    <property type="match status" value="1"/>
</dbReference>
<evidence type="ECO:0000256" key="2">
    <source>
        <dbReference type="ARBA" id="ARBA00022771"/>
    </source>
</evidence>
<keyword evidence="3" id="KW-0862">Zinc</keyword>
<dbReference type="PANTHER" id="PTHR31251">
    <property type="entry name" value="SQUAMOSA PROMOTER-BINDING-LIKE PROTEIN 4"/>
    <property type="match status" value="1"/>
</dbReference>
<dbReference type="InterPro" id="IPR036893">
    <property type="entry name" value="SBP_sf"/>
</dbReference>
<name>M9QXL8_9ASPA</name>
<dbReference type="PANTHER" id="PTHR31251:SF108">
    <property type="entry name" value="SQUAMOSA PROMOTER-BINDING-LIKE PROTEIN 7"/>
    <property type="match status" value="1"/>
</dbReference>
<dbReference type="EMBL" id="KC836913">
    <property type="protein sequence ID" value="AGI62054.1"/>
    <property type="molecule type" value="mRNA"/>
</dbReference>
<gene>
    <name evidence="8" type="primary">SPL6</name>
</gene>
<evidence type="ECO:0000256" key="6">
    <source>
        <dbReference type="SAM" id="Phobius"/>
    </source>
</evidence>
<dbReference type="InterPro" id="IPR004333">
    <property type="entry name" value="SBP_dom"/>
</dbReference>
<dbReference type="Pfam" id="PF26102">
    <property type="entry name" value="Ig_SPL7"/>
    <property type="match status" value="1"/>
</dbReference>